<keyword evidence="2 7" id="KW-0150">Chloroplast</keyword>
<keyword evidence="9" id="KW-1185">Reference proteome</keyword>
<comment type="caution">
    <text evidence="8">The sequence shown here is derived from an EMBL/GenBank/DDBJ whole genome shotgun (WGS) entry which is preliminary data.</text>
</comment>
<evidence type="ECO:0000313" key="8">
    <source>
        <dbReference type="EMBL" id="KAK3273696.1"/>
    </source>
</evidence>
<name>A0AAE0GA49_9CHLO</name>
<dbReference type="Gene3D" id="1.10.3460.10">
    <property type="entry name" value="Chlorophyll a/b binding protein domain"/>
    <property type="match status" value="1"/>
</dbReference>
<comment type="function">
    <text evidence="7">The light-harvesting complex (LHC) functions as a light receptor, it captures and delivers excitation energy to photosystems with which it is closely associated.</text>
</comment>
<dbReference type="GO" id="GO:0009523">
    <property type="term" value="C:photosystem II"/>
    <property type="evidence" value="ECO:0007669"/>
    <property type="project" value="UniProtKB-KW"/>
</dbReference>
<keyword evidence="3 7" id="KW-0602">Photosynthesis</keyword>
<feature type="binding site" evidence="6">
    <location>
        <position position="121"/>
    </location>
    <ligand>
        <name>chlorophyll a</name>
        <dbReference type="ChEBI" id="CHEBI:58416"/>
        <label>1</label>
    </ligand>
</feature>
<comment type="subcellular location">
    <subcellularLocation>
        <location evidence="7">Plastid</location>
        <location evidence="7">Chloroplast thylakoid membrane</location>
    </subcellularLocation>
</comment>
<evidence type="ECO:0000256" key="4">
    <source>
        <dbReference type="ARBA" id="ARBA00022640"/>
    </source>
</evidence>
<dbReference type="FunFam" id="1.10.3460.10:FF:000007">
    <property type="entry name" value="Chlorophyll a-b binding protein, chloroplastic"/>
    <property type="match status" value="1"/>
</dbReference>
<proteinExistence type="inferred from homology"/>
<gene>
    <name evidence="8" type="ORF">CYMTET_18076</name>
</gene>
<dbReference type="SUPFAM" id="SSF103511">
    <property type="entry name" value="Chlorophyll a-b binding protein"/>
    <property type="match status" value="1"/>
</dbReference>
<feature type="binding site" description="axial binding residue" evidence="6">
    <location>
        <position position="77"/>
    </location>
    <ligand>
        <name>chlorophyll b</name>
        <dbReference type="ChEBI" id="CHEBI:61721"/>
        <label>1</label>
    </ligand>
    <ligandPart>
        <name>Mg</name>
        <dbReference type="ChEBI" id="CHEBI:25107"/>
    </ligandPart>
</feature>
<feature type="binding site" evidence="6">
    <location>
        <position position="269"/>
    </location>
    <ligand>
        <name>chlorophyll a</name>
        <dbReference type="ChEBI" id="CHEBI:58416"/>
        <label>1</label>
    </ligand>
</feature>
<dbReference type="GO" id="GO:0009522">
    <property type="term" value="C:photosystem I"/>
    <property type="evidence" value="ECO:0007669"/>
    <property type="project" value="UniProtKB-KW"/>
</dbReference>
<protein>
    <recommendedName>
        <fullName evidence="7">Chlorophyll a-b binding protein, chloroplastic</fullName>
    </recommendedName>
</protein>
<evidence type="ECO:0000256" key="1">
    <source>
        <dbReference type="ARBA" id="ARBA00022494"/>
    </source>
</evidence>
<feature type="binding site" evidence="6">
    <location>
        <position position="254"/>
    </location>
    <ligand>
        <name>chlorophyll a</name>
        <dbReference type="ChEBI" id="CHEBI:58416"/>
        <label>1</label>
    </ligand>
</feature>
<keyword evidence="7" id="KW-0793">Thylakoid</keyword>
<organism evidence="8 9">
    <name type="scientific">Cymbomonas tetramitiformis</name>
    <dbReference type="NCBI Taxonomy" id="36881"/>
    <lineage>
        <taxon>Eukaryota</taxon>
        <taxon>Viridiplantae</taxon>
        <taxon>Chlorophyta</taxon>
        <taxon>Pyramimonadophyceae</taxon>
        <taxon>Pyramimonadales</taxon>
        <taxon>Pyramimonadaceae</taxon>
        <taxon>Cymbomonas</taxon>
    </lineage>
</organism>
<feature type="binding site" evidence="6">
    <location>
        <position position="124"/>
    </location>
    <ligand>
        <name>chlorophyll a</name>
        <dbReference type="ChEBI" id="CHEBI:58416"/>
        <label>1</label>
    </ligand>
</feature>
<keyword evidence="5 7" id="KW-0157">Chromophore</keyword>
<comment type="similarity">
    <text evidence="7">Belongs to the light-harvesting chlorophyll a/b-binding (LHC) protein family.</text>
</comment>
<dbReference type="Proteomes" id="UP001190700">
    <property type="component" value="Unassembled WGS sequence"/>
</dbReference>
<dbReference type="EMBL" id="LGRX02008319">
    <property type="protein sequence ID" value="KAK3273696.1"/>
    <property type="molecule type" value="Genomic_DNA"/>
</dbReference>
<keyword evidence="7" id="KW-0603">Photosystem I</keyword>
<dbReference type="AlphaFoldDB" id="A0AAE0GA49"/>
<evidence type="ECO:0000256" key="7">
    <source>
        <dbReference type="RuleBase" id="RU363080"/>
    </source>
</evidence>
<dbReference type="InterPro" id="IPR022796">
    <property type="entry name" value="Chloroa_b-bind"/>
</dbReference>
<evidence type="ECO:0000313" key="9">
    <source>
        <dbReference type="Proteomes" id="UP001190700"/>
    </source>
</evidence>
<keyword evidence="4 7" id="KW-0934">Plastid</keyword>
<feature type="binding site" evidence="6">
    <location>
        <position position="237"/>
    </location>
    <ligand>
        <name>chlorophyll a</name>
        <dbReference type="ChEBI" id="CHEBI:58416"/>
        <label>1</label>
    </ligand>
</feature>
<keyword evidence="1 6" id="KW-0148">Chlorophyll</keyword>
<evidence type="ECO:0000256" key="6">
    <source>
        <dbReference type="PIRSR" id="PIRSR601344-1"/>
    </source>
</evidence>
<dbReference type="PANTHER" id="PTHR21649">
    <property type="entry name" value="CHLOROPHYLL A/B BINDING PROTEIN"/>
    <property type="match status" value="1"/>
</dbReference>
<accession>A0AAE0GA49</accession>
<feature type="binding site" description="axial binding residue" evidence="6">
    <location>
        <position position="194"/>
    </location>
    <ligand>
        <name>chlorophyll b</name>
        <dbReference type="ChEBI" id="CHEBI:61721"/>
        <label>1</label>
    </ligand>
    <ligandPart>
        <name>Mg</name>
        <dbReference type="ChEBI" id="CHEBI:25107"/>
    </ligandPart>
</feature>
<dbReference type="Pfam" id="PF00504">
    <property type="entry name" value="Chloroa_b-bind"/>
    <property type="match status" value="1"/>
</dbReference>
<dbReference type="GO" id="GO:0009535">
    <property type="term" value="C:chloroplast thylakoid membrane"/>
    <property type="evidence" value="ECO:0007669"/>
    <property type="project" value="UniProtKB-SubCell"/>
</dbReference>
<feature type="binding site" description="axial binding residue" evidence="6">
    <location>
        <position position="126"/>
    </location>
    <ligand>
        <name>chlorophyll b</name>
        <dbReference type="ChEBI" id="CHEBI:61721"/>
        <label>1</label>
    </ligand>
    <ligandPart>
        <name>Mg</name>
        <dbReference type="ChEBI" id="CHEBI:25107"/>
    </ligandPart>
</feature>
<evidence type="ECO:0000256" key="2">
    <source>
        <dbReference type="ARBA" id="ARBA00022528"/>
    </source>
</evidence>
<dbReference type="InterPro" id="IPR001344">
    <property type="entry name" value="Chloro_AB-bd_pln"/>
</dbReference>
<sequence length="291" mass="30446">MSLVSSFLGEALVAKETVISGPTMLFKKAAPKAAPKKGTKKAAPKGSSAGGKSVKGWGGGDAVYNLDKWYGPDRSLYLPGGLLDADDIPAYLNGDLAGDYGYDPLGLGTDEEQVEAYRKTELLHARWAMLGVAGCVIPEACEALGSGNQISGSVWWQTGAAMLDGGLLKYFGTEIPLPLVVVVAAEVGLMGAVETYRNKNEGPAGEDLDPLYPGGKYFDPLGLADDPDAFAELKVKEIKNGRLAMMAMLGFAVQAGVTGDGPFANWAGHVNDPFGYNLLTVVGSAERVPTL</sequence>
<keyword evidence="7" id="KW-0604">Photosystem II</keyword>
<evidence type="ECO:0000256" key="3">
    <source>
        <dbReference type="ARBA" id="ARBA00022531"/>
    </source>
</evidence>
<feature type="binding site" evidence="6">
    <location>
        <position position="240"/>
    </location>
    <ligand>
        <name>chlorophyll a</name>
        <dbReference type="ChEBI" id="CHEBI:58416"/>
        <label>1</label>
    </ligand>
</feature>
<evidence type="ECO:0000256" key="5">
    <source>
        <dbReference type="ARBA" id="ARBA00022991"/>
    </source>
</evidence>
<dbReference type="GO" id="GO:0009765">
    <property type="term" value="P:photosynthesis, light harvesting"/>
    <property type="evidence" value="ECO:0007669"/>
    <property type="project" value="InterPro"/>
</dbReference>
<feature type="binding site" evidence="6">
    <location>
        <position position="242"/>
    </location>
    <ligand>
        <name>chlorophyll a</name>
        <dbReference type="ChEBI" id="CHEBI:58416"/>
        <label>1</label>
    </ligand>
</feature>
<reference evidence="8 9" key="1">
    <citation type="journal article" date="2015" name="Genome Biol. Evol.">
        <title>Comparative Genomics of a Bacterivorous Green Alga Reveals Evolutionary Causalities and Consequences of Phago-Mixotrophic Mode of Nutrition.</title>
        <authorList>
            <person name="Burns J.A."/>
            <person name="Paasch A."/>
            <person name="Narechania A."/>
            <person name="Kim E."/>
        </authorList>
    </citation>
    <scope>NUCLEOTIDE SEQUENCE [LARGE SCALE GENOMIC DNA]</scope>
    <source>
        <strain evidence="8 9">PLY_AMNH</strain>
    </source>
</reference>
<feature type="binding site" evidence="6">
    <location>
        <position position="236"/>
    </location>
    <ligand>
        <name>chlorophyll a</name>
        <dbReference type="ChEBI" id="CHEBI:58416"/>
        <label>1</label>
    </ligand>
</feature>
<dbReference type="GO" id="GO:0016168">
    <property type="term" value="F:chlorophyll binding"/>
    <property type="evidence" value="ECO:0007669"/>
    <property type="project" value="UniProtKB-KW"/>
</dbReference>